<accession>A0A2T4UAJ0</accession>
<dbReference type="EMBL" id="PZJJ01000001">
    <property type="protein sequence ID" value="PTL40410.1"/>
    <property type="molecule type" value="Genomic_DNA"/>
</dbReference>
<keyword evidence="2" id="KW-1185">Reference proteome</keyword>
<dbReference type="OrthoDB" id="165483at2"/>
<dbReference type="Pfam" id="PF03745">
    <property type="entry name" value="DUF309"/>
    <property type="match status" value="1"/>
</dbReference>
<dbReference type="InterPro" id="IPR005500">
    <property type="entry name" value="DUF309"/>
</dbReference>
<evidence type="ECO:0000313" key="2">
    <source>
        <dbReference type="Proteomes" id="UP000240509"/>
    </source>
</evidence>
<sequence>MRTNVIHDYPSEYKEFLIHFHGTRDYFECHEILEEYWLEQNREIQWLALIQLAVAVYHERQENYAGSVKLYRRVLGHLQSEKTRFERLSIDVSRLNDQIEERLFLIKNRMPYYPMNLPVTDEKLLAECRETAENRRIVWNTDDRRAGKELVYRHRLRDRTEVIQARKTSLLEKQTKRQY</sequence>
<dbReference type="PANTHER" id="PTHR34796:SF1">
    <property type="entry name" value="EXPRESSED PROTEIN"/>
    <property type="match status" value="1"/>
</dbReference>
<dbReference type="Proteomes" id="UP000240509">
    <property type="component" value="Unassembled WGS sequence"/>
</dbReference>
<dbReference type="Gene3D" id="1.10.3450.10">
    <property type="entry name" value="TTHA0068-like"/>
    <property type="match status" value="1"/>
</dbReference>
<dbReference type="RefSeq" id="WP_107582852.1">
    <property type="nucleotide sequence ID" value="NZ_PZJJ01000001.1"/>
</dbReference>
<dbReference type="AlphaFoldDB" id="A0A2T4UAJ0"/>
<dbReference type="SUPFAM" id="SSF140663">
    <property type="entry name" value="TTHA0068-like"/>
    <property type="match status" value="1"/>
</dbReference>
<gene>
    <name evidence="1" type="ORF">C6Y45_00435</name>
</gene>
<protein>
    <submittedName>
        <fullName evidence="1">DUF309 domain-containing protein</fullName>
    </submittedName>
</protein>
<comment type="caution">
    <text evidence="1">The sequence shown here is derived from an EMBL/GenBank/DDBJ whole genome shotgun (WGS) entry which is preliminary data.</text>
</comment>
<reference evidence="1 2" key="1">
    <citation type="submission" date="2018-03" db="EMBL/GenBank/DDBJ databases">
        <title>Alkalicoccus saliphilus sp. nov., isolated from a mineral pool.</title>
        <authorList>
            <person name="Zhao B."/>
        </authorList>
    </citation>
    <scope>NUCLEOTIDE SEQUENCE [LARGE SCALE GENOMIC DNA]</scope>
    <source>
        <strain evidence="1 2">6AG</strain>
    </source>
</reference>
<dbReference type="InterPro" id="IPR023203">
    <property type="entry name" value="TTHA0068_sf"/>
</dbReference>
<proteinExistence type="predicted"/>
<name>A0A2T4UAJ0_9BACI</name>
<dbReference type="PANTHER" id="PTHR34796">
    <property type="entry name" value="EXPRESSED PROTEIN"/>
    <property type="match status" value="1"/>
</dbReference>
<evidence type="ECO:0000313" key="1">
    <source>
        <dbReference type="EMBL" id="PTL40410.1"/>
    </source>
</evidence>
<organism evidence="1 2">
    <name type="scientific">Alkalicoccus saliphilus</name>
    <dbReference type="NCBI Taxonomy" id="200989"/>
    <lineage>
        <taxon>Bacteria</taxon>
        <taxon>Bacillati</taxon>
        <taxon>Bacillota</taxon>
        <taxon>Bacilli</taxon>
        <taxon>Bacillales</taxon>
        <taxon>Bacillaceae</taxon>
        <taxon>Alkalicoccus</taxon>
    </lineage>
</organism>